<evidence type="ECO:0000313" key="2">
    <source>
        <dbReference type="Proteomes" id="UP001057402"/>
    </source>
</evidence>
<reference evidence="2" key="1">
    <citation type="journal article" date="2023" name="Front. Plant Sci.">
        <title>Chromosomal-level genome assembly of Melastoma candidum provides insights into trichome evolution.</title>
        <authorList>
            <person name="Zhong Y."/>
            <person name="Wu W."/>
            <person name="Sun C."/>
            <person name="Zou P."/>
            <person name="Liu Y."/>
            <person name="Dai S."/>
            <person name="Zhou R."/>
        </authorList>
    </citation>
    <scope>NUCLEOTIDE SEQUENCE [LARGE SCALE GENOMIC DNA]</scope>
</reference>
<comment type="caution">
    <text evidence="1">The sequence shown here is derived from an EMBL/GenBank/DDBJ whole genome shotgun (WGS) entry which is preliminary data.</text>
</comment>
<proteinExistence type="predicted"/>
<dbReference type="EMBL" id="CM042886">
    <property type="protein sequence ID" value="KAI4340339.1"/>
    <property type="molecule type" value="Genomic_DNA"/>
</dbReference>
<accession>A0ACB9NXN7</accession>
<protein>
    <submittedName>
        <fullName evidence="1">Uncharacterized protein</fullName>
    </submittedName>
</protein>
<gene>
    <name evidence="1" type="ORF">MLD38_025188</name>
</gene>
<keyword evidence="2" id="KW-1185">Reference proteome</keyword>
<sequence>MTLESGIMKSLMRRKISVQVINMIIAGDPESVAETWMSNVYSFGMVIWEMVSGEAAYAAYSLIQAAVGIAASGLRPEIPKDCPGVLRSPMSKCWNNSGPLFPGHIVDVGAVQQRDQLKVADD</sequence>
<evidence type="ECO:0000313" key="1">
    <source>
        <dbReference type="EMBL" id="KAI4340339.1"/>
    </source>
</evidence>
<name>A0ACB9NXN7_9MYRT</name>
<organism evidence="1 2">
    <name type="scientific">Melastoma candidum</name>
    <dbReference type="NCBI Taxonomy" id="119954"/>
    <lineage>
        <taxon>Eukaryota</taxon>
        <taxon>Viridiplantae</taxon>
        <taxon>Streptophyta</taxon>
        <taxon>Embryophyta</taxon>
        <taxon>Tracheophyta</taxon>
        <taxon>Spermatophyta</taxon>
        <taxon>Magnoliopsida</taxon>
        <taxon>eudicotyledons</taxon>
        <taxon>Gunneridae</taxon>
        <taxon>Pentapetalae</taxon>
        <taxon>rosids</taxon>
        <taxon>malvids</taxon>
        <taxon>Myrtales</taxon>
        <taxon>Melastomataceae</taxon>
        <taxon>Melastomatoideae</taxon>
        <taxon>Melastomateae</taxon>
        <taxon>Melastoma</taxon>
    </lineage>
</organism>
<dbReference type="Proteomes" id="UP001057402">
    <property type="component" value="Chromosome 7"/>
</dbReference>